<dbReference type="EMBL" id="JBJHZY010000001">
    <property type="protein sequence ID" value="MFL0266862.1"/>
    <property type="molecule type" value="Genomic_DNA"/>
</dbReference>
<dbReference type="Gene3D" id="3.10.20.800">
    <property type="match status" value="1"/>
</dbReference>
<dbReference type="SUPFAM" id="SSF143985">
    <property type="entry name" value="L,D-transpeptidase pre-catalytic domain-like"/>
    <property type="match status" value="1"/>
</dbReference>
<dbReference type="PANTHER" id="PTHR30582:SF33">
    <property type="entry name" value="EXPORTED PROTEIN"/>
    <property type="match status" value="1"/>
</dbReference>
<dbReference type="Pfam" id="PF12229">
    <property type="entry name" value="PG_binding_4"/>
    <property type="match status" value="2"/>
</dbReference>
<keyword evidence="10" id="KW-1185">Reference proteome</keyword>
<sequence length="464" mass="53306">MRIINVKELFKNEISGKVIIVLASIVLIYILISVYFANHFFFNTKINGVDVSLKSYGKTGNTIKSYIKDYQLKLIEREGETEEIIGQDTGIKYNEENSISKTYHIRSPFKWIISLFEEQKYYVNDLFIFNKENLENRINQLNCLQEAVTEPQNVSFKYLNGYYEAVKEVYGNKINKDRLKAVVEKSILEGETKIDLNEKLCYENPKYTLSSHKTVETKNLLNKYIKTDITYIFENEREKLDASTINKWLSVDENLDVIISEIAAMKYVRELSKKYDTVGITRNFKTSTGKIVGVEGGLYGFKSNRESEVKALLNNIRHGEVIEKEPIYTQKALARGEGEIGNTYVEINITRQHLWFYKNGRVIAQGSVITGNVSKGYSTVTGTFMLNYKQKGAILEGPGYSTYITYWMPFFGNTGIHEASWRNNFGGDIYKNYGSHGCVNTPIYLAKTIFDNIEEGTPIICYEE</sequence>
<dbReference type="Pfam" id="PF03734">
    <property type="entry name" value="YkuD"/>
    <property type="match status" value="1"/>
</dbReference>
<keyword evidence="7" id="KW-0472">Membrane</keyword>
<accession>A0ABW8TN70</accession>
<dbReference type="Proteomes" id="UP001623661">
    <property type="component" value="Unassembled WGS sequence"/>
</dbReference>
<dbReference type="InterPro" id="IPR038063">
    <property type="entry name" value="Transpep_catalytic_dom"/>
</dbReference>
<keyword evidence="3 6" id="KW-0133">Cell shape</keyword>
<evidence type="ECO:0000256" key="6">
    <source>
        <dbReference type="PROSITE-ProRule" id="PRU01373"/>
    </source>
</evidence>
<evidence type="ECO:0000259" key="8">
    <source>
        <dbReference type="PROSITE" id="PS52029"/>
    </source>
</evidence>
<evidence type="ECO:0000256" key="5">
    <source>
        <dbReference type="ARBA" id="ARBA00023316"/>
    </source>
</evidence>
<organism evidence="9 10">
    <name type="scientific">Candidatus Clostridium radicumherbarum</name>
    <dbReference type="NCBI Taxonomy" id="3381662"/>
    <lineage>
        <taxon>Bacteria</taxon>
        <taxon>Bacillati</taxon>
        <taxon>Bacillota</taxon>
        <taxon>Clostridia</taxon>
        <taxon>Eubacteriales</taxon>
        <taxon>Clostridiaceae</taxon>
        <taxon>Clostridium</taxon>
    </lineage>
</organism>
<dbReference type="RefSeq" id="WP_406763482.1">
    <property type="nucleotide sequence ID" value="NZ_JBJHZY010000001.1"/>
</dbReference>
<comment type="caution">
    <text evidence="9">The sequence shown here is derived from an EMBL/GenBank/DDBJ whole genome shotgun (WGS) entry which is preliminary data.</text>
</comment>
<dbReference type="InterPro" id="IPR038054">
    <property type="entry name" value="LD_TPept-like_central_sf"/>
</dbReference>
<name>A0ABW8TN70_9CLOT</name>
<dbReference type="InterPro" id="IPR050979">
    <property type="entry name" value="LD-transpeptidase"/>
</dbReference>
<feature type="active site" description="Proton donor/acceptor" evidence="6">
    <location>
        <position position="417"/>
    </location>
</feature>
<feature type="transmembrane region" description="Helical" evidence="7">
    <location>
        <begin position="20"/>
        <end position="42"/>
    </location>
</feature>
<evidence type="ECO:0000256" key="1">
    <source>
        <dbReference type="ARBA" id="ARBA00004752"/>
    </source>
</evidence>
<feature type="active site" description="Nucleophile" evidence="6">
    <location>
        <position position="438"/>
    </location>
</feature>
<dbReference type="Gene3D" id="2.40.440.10">
    <property type="entry name" value="L,D-transpeptidase catalytic domain-like"/>
    <property type="match status" value="1"/>
</dbReference>
<evidence type="ECO:0000313" key="10">
    <source>
        <dbReference type="Proteomes" id="UP001623661"/>
    </source>
</evidence>
<dbReference type="SUPFAM" id="SSF141523">
    <property type="entry name" value="L,D-transpeptidase catalytic domain-like"/>
    <property type="match status" value="1"/>
</dbReference>
<proteinExistence type="predicted"/>
<evidence type="ECO:0000256" key="2">
    <source>
        <dbReference type="ARBA" id="ARBA00022679"/>
    </source>
</evidence>
<dbReference type="InterPro" id="IPR022029">
    <property type="entry name" value="YoaR-like_PG-bd"/>
</dbReference>
<dbReference type="PROSITE" id="PS52029">
    <property type="entry name" value="LD_TPASE"/>
    <property type="match status" value="1"/>
</dbReference>
<comment type="pathway">
    <text evidence="1 6">Cell wall biogenesis; peptidoglycan biosynthesis.</text>
</comment>
<evidence type="ECO:0000256" key="7">
    <source>
        <dbReference type="SAM" id="Phobius"/>
    </source>
</evidence>
<gene>
    <name evidence="9" type="ORF">ACJDUH_02015</name>
</gene>
<keyword evidence="2" id="KW-0808">Transferase</keyword>
<keyword evidence="7" id="KW-1133">Transmembrane helix</keyword>
<keyword evidence="7" id="KW-0812">Transmembrane</keyword>
<evidence type="ECO:0000256" key="3">
    <source>
        <dbReference type="ARBA" id="ARBA00022960"/>
    </source>
</evidence>
<protein>
    <submittedName>
        <fullName evidence="9">L,D-transpeptidase family protein</fullName>
    </submittedName>
</protein>
<dbReference type="InterPro" id="IPR005490">
    <property type="entry name" value="LD_TPept_cat_dom"/>
</dbReference>
<keyword evidence="4 6" id="KW-0573">Peptidoglycan synthesis</keyword>
<feature type="domain" description="L,D-TPase catalytic" evidence="8">
    <location>
        <begin position="343"/>
        <end position="462"/>
    </location>
</feature>
<dbReference type="CDD" id="cd16913">
    <property type="entry name" value="YkuD_like"/>
    <property type="match status" value="1"/>
</dbReference>
<dbReference type="PANTHER" id="PTHR30582">
    <property type="entry name" value="L,D-TRANSPEPTIDASE"/>
    <property type="match status" value="1"/>
</dbReference>
<reference evidence="9 10" key="1">
    <citation type="submission" date="2024-11" db="EMBL/GenBank/DDBJ databases">
        <authorList>
            <person name="Heng Y.C."/>
            <person name="Lim A.C.H."/>
            <person name="Lee J.K.Y."/>
            <person name="Kittelmann S."/>
        </authorList>
    </citation>
    <scope>NUCLEOTIDE SEQUENCE [LARGE SCALE GENOMIC DNA]</scope>
    <source>
        <strain evidence="9 10">WILCCON 0202</strain>
    </source>
</reference>
<evidence type="ECO:0000313" key="9">
    <source>
        <dbReference type="EMBL" id="MFL0266862.1"/>
    </source>
</evidence>
<keyword evidence="5 6" id="KW-0961">Cell wall biogenesis/degradation</keyword>
<evidence type="ECO:0000256" key="4">
    <source>
        <dbReference type="ARBA" id="ARBA00022984"/>
    </source>
</evidence>